<evidence type="ECO:0000256" key="4">
    <source>
        <dbReference type="ARBA" id="ARBA00022989"/>
    </source>
</evidence>
<gene>
    <name evidence="9" type="ORF">PHAECO_LOCUS7278</name>
</gene>
<dbReference type="GO" id="GO:0030425">
    <property type="term" value="C:dendrite"/>
    <property type="evidence" value="ECO:0007669"/>
    <property type="project" value="TreeGrafter"/>
</dbReference>
<name>A0A9N9SH73_PHACE</name>
<dbReference type="AlphaFoldDB" id="A0A9N9SH73"/>
<keyword evidence="7 8" id="KW-0807">Transducer</keyword>
<protein>
    <recommendedName>
        <fullName evidence="8">Gustatory receptor</fullName>
    </recommendedName>
</protein>
<evidence type="ECO:0000313" key="9">
    <source>
        <dbReference type="EMBL" id="CAG9819531.1"/>
    </source>
</evidence>
<dbReference type="GO" id="GO:0007635">
    <property type="term" value="P:chemosensory behavior"/>
    <property type="evidence" value="ECO:0007669"/>
    <property type="project" value="TreeGrafter"/>
</dbReference>
<dbReference type="Proteomes" id="UP001153737">
    <property type="component" value="Chromosome 3"/>
</dbReference>
<organism evidence="9 10">
    <name type="scientific">Phaedon cochleariae</name>
    <name type="common">Mustard beetle</name>
    <dbReference type="NCBI Taxonomy" id="80249"/>
    <lineage>
        <taxon>Eukaryota</taxon>
        <taxon>Metazoa</taxon>
        <taxon>Ecdysozoa</taxon>
        <taxon>Arthropoda</taxon>
        <taxon>Hexapoda</taxon>
        <taxon>Insecta</taxon>
        <taxon>Pterygota</taxon>
        <taxon>Neoptera</taxon>
        <taxon>Endopterygota</taxon>
        <taxon>Coleoptera</taxon>
        <taxon>Polyphaga</taxon>
        <taxon>Cucujiformia</taxon>
        <taxon>Chrysomeloidea</taxon>
        <taxon>Chrysomelidae</taxon>
        <taxon>Chrysomelinae</taxon>
        <taxon>Chrysomelini</taxon>
        <taxon>Phaedon</taxon>
    </lineage>
</organism>
<comment type="subcellular location">
    <subcellularLocation>
        <location evidence="1 8">Cell membrane</location>
        <topology evidence="1 8">Multi-pass membrane protein</topology>
    </subcellularLocation>
</comment>
<dbReference type="OrthoDB" id="8176814at2759"/>
<evidence type="ECO:0000256" key="5">
    <source>
        <dbReference type="ARBA" id="ARBA00023136"/>
    </source>
</evidence>
<evidence type="ECO:0000256" key="3">
    <source>
        <dbReference type="ARBA" id="ARBA00022692"/>
    </source>
</evidence>
<proteinExistence type="inferred from homology"/>
<keyword evidence="5 8" id="KW-0472">Membrane</keyword>
<reference evidence="9" key="1">
    <citation type="submission" date="2022-01" db="EMBL/GenBank/DDBJ databases">
        <authorList>
            <person name="King R."/>
        </authorList>
    </citation>
    <scope>NUCLEOTIDE SEQUENCE</scope>
</reference>
<dbReference type="GO" id="GO:0008049">
    <property type="term" value="P:male courtship behavior"/>
    <property type="evidence" value="ECO:0007669"/>
    <property type="project" value="TreeGrafter"/>
</dbReference>
<keyword evidence="3 8" id="KW-0812">Transmembrane</keyword>
<reference evidence="9" key="2">
    <citation type="submission" date="2022-10" db="EMBL/GenBank/DDBJ databases">
        <authorList>
            <consortium name="ENA_rothamsted_submissions"/>
            <consortium name="culmorum"/>
            <person name="King R."/>
        </authorList>
    </citation>
    <scope>NUCLEOTIDE SEQUENCE</scope>
</reference>
<keyword evidence="6 8" id="KW-0675">Receptor</keyword>
<keyword evidence="10" id="KW-1185">Reference proteome</keyword>
<feature type="transmembrane region" description="Helical" evidence="8">
    <location>
        <begin position="33"/>
        <end position="52"/>
    </location>
</feature>
<comment type="caution">
    <text evidence="8">Lacks conserved residue(s) required for the propagation of feature annotation.</text>
</comment>
<feature type="transmembrane region" description="Helical" evidence="8">
    <location>
        <begin position="295"/>
        <end position="313"/>
    </location>
</feature>
<comment type="similarity">
    <text evidence="8">Belongs to the insect chemoreceptor superfamily. Gustatory receptor (GR) family.</text>
</comment>
<keyword evidence="4 8" id="KW-1133">Transmembrane helix</keyword>
<evidence type="ECO:0000256" key="8">
    <source>
        <dbReference type="RuleBase" id="RU363108"/>
    </source>
</evidence>
<accession>A0A9N9SH73</accession>
<dbReference type="InterPro" id="IPR013604">
    <property type="entry name" value="7TM_chemorcpt"/>
</dbReference>
<sequence length="316" mass="37060">MRRFGDILRNFNKIDSILAEPNLKKYRRQSIRLILAVYCLFTSVMIFDIFYWTRSSCPGGKSGSHYILDYCGFYFLYYIMITLELYFSHLVYSIHMKLFLINEYLVISDLRNNLKNNIIMVNSQIDNFHLESLWHRQHQDSKIFFKIRMPESSFTNAQRIKILRKLHKLLNYGVDIINGTIANGIMLIMLSCLVHLIVTPYFLVAELIKEKSNILFIFLQIFWIITHTCRLLIIVEPCQACSLEGQRTNMLLCDLLLLNNTDDEFEKAVKSFSLYLSQNHIRFSCSGLFTIDRSLITSIAGSVTTYIVILFQFNNN</sequence>
<evidence type="ECO:0000256" key="6">
    <source>
        <dbReference type="ARBA" id="ARBA00023170"/>
    </source>
</evidence>
<dbReference type="GO" id="GO:0030424">
    <property type="term" value="C:axon"/>
    <property type="evidence" value="ECO:0007669"/>
    <property type="project" value="TreeGrafter"/>
</dbReference>
<dbReference type="PANTHER" id="PTHR21143:SF123">
    <property type="entry name" value="GUSTATORY RECEPTOR FOR SUGAR TASTE 43A-RELATED"/>
    <property type="match status" value="1"/>
</dbReference>
<feature type="transmembrane region" description="Helical" evidence="8">
    <location>
        <begin position="169"/>
        <end position="202"/>
    </location>
</feature>
<dbReference type="GO" id="GO:0005886">
    <property type="term" value="C:plasma membrane"/>
    <property type="evidence" value="ECO:0007669"/>
    <property type="project" value="UniProtKB-SubCell"/>
</dbReference>
<keyword evidence="2 8" id="KW-1003">Cell membrane</keyword>
<dbReference type="GO" id="GO:0050909">
    <property type="term" value="P:sensory perception of taste"/>
    <property type="evidence" value="ECO:0007669"/>
    <property type="project" value="InterPro"/>
</dbReference>
<dbReference type="GO" id="GO:0043025">
    <property type="term" value="C:neuronal cell body"/>
    <property type="evidence" value="ECO:0007669"/>
    <property type="project" value="TreeGrafter"/>
</dbReference>
<evidence type="ECO:0000256" key="1">
    <source>
        <dbReference type="ARBA" id="ARBA00004651"/>
    </source>
</evidence>
<dbReference type="Pfam" id="PF08395">
    <property type="entry name" value="7tm_7"/>
    <property type="match status" value="1"/>
</dbReference>
<feature type="transmembrane region" description="Helical" evidence="8">
    <location>
        <begin position="72"/>
        <end position="92"/>
    </location>
</feature>
<dbReference type="EMBL" id="OU896709">
    <property type="protein sequence ID" value="CAG9819531.1"/>
    <property type="molecule type" value="Genomic_DNA"/>
</dbReference>
<comment type="function">
    <text evidence="8">Gustatory receptor which mediates acceptance or avoidance behavior, depending on its substrates.</text>
</comment>
<evidence type="ECO:0000313" key="10">
    <source>
        <dbReference type="Proteomes" id="UP001153737"/>
    </source>
</evidence>
<feature type="transmembrane region" description="Helical" evidence="8">
    <location>
        <begin position="214"/>
        <end position="233"/>
    </location>
</feature>
<evidence type="ECO:0000256" key="7">
    <source>
        <dbReference type="ARBA" id="ARBA00023224"/>
    </source>
</evidence>
<evidence type="ECO:0000256" key="2">
    <source>
        <dbReference type="ARBA" id="ARBA00022475"/>
    </source>
</evidence>
<dbReference type="PANTHER" id="PTHR21143">
    <property type="entry name" value="INVERTEBRATE GUSTATORY RECEPTOR"/>
    <property type="match status" value="1"/>
</dbReference>
<dbReference type="GO" id="GO:0007165">
    <property type="term" value="P:signal transduction"/>
    <property type="evidence" value="ECO:0007669"/>
    <property type="project" value="UniProtKB-KW"/>
</dbReference>